<evidence type="ECO:0000313" key="2">
    <source>
        <dbReference type="Proteomes" id="UP000177682"/>
    </source>
</evidence>
<dbReference type="EMBL" id="MFEY01000007">
    <property type="protein sequence ID" value="OGE90173.1"/>
    <property type="molecule type" value="Genomic_DNA"/>
</dbReference>
<evidence type="ECO:0000313" key="1">
    <source>
        <dbReference type="EMBL" id="OGE90173.1"/>
    </source>
</evidence>
<protein>
    <submittedName>
        <fullName evidence="1">Uncharacterized protein</fullName>
    </submittedName>
</protein>
<organism evidence="1 2">
    <name type="scientific">Candidatus Doudnabacteria bacterium RIFCSPHIGHO2_12_FULL_48_16</name>
    <dbReference type="NCBI Taxonomy" id="1817838"/>
    <lineage>
        <taxon>Bacteria</taxon>
        <taxon>Candidatus Doudnaibacteriota</taxon>
    </lineage>
</organism>
<dbReference type="Proteomes" id="UP000177682">
    <property type="component" value="Unassembled WGS sequence"/>
</dbReference>
<gene>
    <name evidence="1" type="ORF">A3E29_03665</name>
</gene>
<proteinExistence type="predicted"/>
<reference evidence="1 2" key="1">
    <citation type="journal article" date="2016" name="Nat. Commun.">
        <title>Thousands of microbial genomes shed light on interconnected biogeochemical processes in an aquifer system.</title>
        <authorList>
            <person name="Anantharaman K."/>
            <person name="Brown C.T."/>
            <person name="Hug L.A."/>
            <person name="Sharon I."/>
            <person name="Castelle C.J."/>
            <person name="Probst A.J."/>
            <person name="Thomas B.C."/>
            <person name="Singh A."/>
            <person name="Wilkins M.J."/>
            <person name="Karaoz U."/>
            <person name="Brodie E.L."/>
            <person name="Williams K.H."/>
            <person name="Hubbard S.S."/>
            <person name="Banfield J.F."/>
        </authorList>
    </citation>
    <scope>NUCLEOTIDE SEQUENCE [LARGE SCALE GENOMIC DNA]</scope>
</reference>
<sequence>MGHLFEEVVILLVDQAALLDLGQPDQVGRLPVDGQPDFDLVQQLLAPRPETVGRERQIAPGCHIYSPHTKKEPTIAATM</sequence>
<dbReference type="AlphaFoldDB" id="A0A1F5PJQ6"/>
<accession>A0A1F5PJQ6</accession>
<comment type="caution">
    <text evidence="1">The sequence shown here is derived from an EMBL/GenBank/DDBJ whole genome shotgun (WGS) entry which is preliminary data.</text>
</comment>
<name>A0A1F5PJQ6_9BACT</name>